<evidence type="ECO:0000256" key="5">
    <source>
        <dbReference type="SAM" id="Phobius"/>
    </source>
</evidence>
<dbReference type="EMBL" id="AP014945">
    <property type="protein sequence ID" value="BAU24080.1"/>
    <property type="molecule type" value="Genomic_DNA"/>
</dbReference>
<evidence type="ECO:0000256" key="2">
    <source>
        <dbReference type="ARBA" id="ARBA00022803"/>
    </source>
</evidence>
<keyword evidence="5" id="KW-0812">Transmembrane</keyword>
<keyword evidence="7" id="KW-1185">Reference proteome</keyword>
<keyword evidence="5" id="KW-0472">Membrane</keyword>
<evidence type="ECO:0000256" key="3">
    <source>
        <dbReference type="PROSITE-ProRule" id="PRU00339"/>
    </source>
</evidence>
<feature type="transmembrane region" description="Helical" evidence="5">
    <location>
        <begin position="31"/>
        <end position="52"/>
    </location>
</feature>
<evidence type="ECO:0000313" key="7">
    <source>
        <dbReference type="Proteomes" id="UP000068196"/>
    </source>
</evidence>
<dbReference type="Pfam" id="PF07719">
    <property type="entry name" value="TPR_2"/>
    <property type="match status" value="1"/>
</dbReference>
<feature type="repeat" description="TPR" evidence="3">
    <location>
        <begin position="201"/>
        <end position="234"/>
    </location>
</feature>
<proteinExistence type="predicted"/>
<evidence type="ECO:0000256" key="1">
    <source>
        <dbReference type="ARBA" id="ARBA00022737"/>
    </source>
</evidence>
<keyword evidence="1" id="KW-0677">Repeat</keyword>
<dbReference type="OrthoDB" id="358807at2"/>
<name>A0A0U5B7L7_9BACT</name>
<keyword evidence="2 3" id="KW-0802">TPR repeat</keyword>
<dbReference type="InterPro" id="IPR011990">
    <property type="entry name" value="TPR-like_helical_dom_sf"/>
</dbReference>
<dbReference type="PROSITE" id="PS50005">
    <property type="entry name" value="TPR"/>
    <property type="match status" value="1"/>
</dbReference>
<reference evidence="6 7" key="1">
    <citation type="journal article" date="2016" name="Int. J. Syst. Evol. Microbiol.">
        <title>Caldimicrobium thiodismutans sp. nov., a sulfur-disproportionating bacterium isolated from a hot spring, and emended description of the genus Caldimicrobium.</title>
        <authorList>
            <person name="Kojima H."/>
            <person name="Umezawa K."/>
            <person name="Fukui M."/>
        </authorList>
    </citation>
    <scope>NUCLEOTIDE SEQUENCE [LARGE SCALE GENOMIC DNA]</scope>
    <source>
        <strain evidence="6 7">TF1</strain>
    </source>
</reference>
<dbReference type="SMART" id="SM00028">
    <property type="entry name" value="TPR"/>
    <property type="match status" value="1"/>
</dbReference>
<dbReference type="Proteomes" id="UP000068196">
    <property type="component" value="Chromosome"/>
</dbReference>
<dbReference type="InterPro" id="IPR019734">
    <property type="entry name" value="TPR_rpt"/>
</dbReference>
<reference evidence="7" key="2">
    <citation type="journal article" date="2016" name="Int. J. Syst. Evol. Microbiol.">
        <title>Caldimicrobium thiodismutans sp. nov., a sulfur-disproportionating bacterium isolated from a hot spring.</title>
        <authorList>
            <person name="Kojima H."/>
            <person name="Umezawa K."/>
            <person name="Fukui M."/>
        </authorList>
    </citation>
    <scope>NUCLEOTIDE SEQUENCE [LARGE SCALE GENOMIC DNA]</scope>
    <source>
        <strain evidence="7">TF1</strain>
    </source>
</reference>
<dbReference type="Gene3D" id="1.25.40.10">
    <property type="entry name" value="Tetratricopeptide repeat domain"/>
    <property type="match status" value="1"/>
</dbReference>
<dbReference type="KEGG" id="cthi:THC_1720"/>
<organism evidence="6 7">
    <name type="scientific">Caldimicrobium thiodismutans</name>
    <dbReference type="NCBI Taxonomy" id="1653476"/>
    <lineage>
        <taxon>Bacteria</taxon>
        <taxon>Pseudomonadati</taxon>
        <taxon>Thermodesulfobacteriota</taxon>
        <taxon>Thermodesulfobacteria</taxon>
        <taxon>Thermodesulfobacteriales</taxon>
        <taxon>Thermodesulfobacteriaceae</taxon>
        <taxon>Caldimicrobium</taxon>
    </lineage>
</organism>
<protein>
    <submittedName>
        <fullName evidence="6">Uncharacterized protein</fullName>
    </submittedName>
</protein>
<dbReference type="SUPFAM" id="SSF48452">
    <property type="entry name" value="TPR-like"/>
    <property type="match status" value="1"/>
</dbReference>
<sequence>MGKLAEFLREIKKEKKPSPFKEKEKVSKRRFFFLILFAILFSGSFLGGFYLVKMFSLLKAKDKKPFQNPPEYVYEVKRSPQGEIPPTQNNATQPKGSLEVTDKEVKKSALPKDSTPGNKTLSKNKDKIKRDKETLSMLKKKREPEKLEEKIETLTPQGAPILKEKGLLENLLFNAEEERKKGNYMSAIKFYEEYLKHRTDPDALNNLGGLYYLTGNFDGAKIAFEKALKLKHDPFYELNYLMVLLKKGEREKACRELRLKTFPPGLQDKVKTLEEMCK</sequence>
<feature type="compositionally biased region" description="Polar residues" evidence="4">
    <location>
        <begin position="86"/>
        <end position="95"/>
    </location>
</feature>
<feature type="region of interest" description="Disordered" evidence="4">
    <location>
        <begin position="80"/>
        <end position="146"/>
    </location>
</feature>
<evidence type="ECO:0000313" key="6">
    <source>
        <dbReference type="EMBL" id="BAU24080.1"/>
    </source>
</evidence>
<dbReference type="RefSeq" id="WP_068516193.1">
    <property type="nucleotide sequence ID" value="NZ_AP014945.1"/>
</dbReference>
<evidence type="ECO:0000256" key="4">
    <source>
        <dbReference type="SAM" id="MobiDB-lite"/>
    </source>
</evidence>
<dbReference type="AlphaFoldDB" id="A0A0U5B7L7"/>
<gene>
    <name evidence="6" type="ORF">THC_1720</name>
</gene>
<keyword evidence="5" id="KW-1133">Transmembrane helix</keyword>
<dbReference type="InterPro" id="IPR013105">
    <property type="entry name" value="TPR_2"/>
</dbReference>
<feature type="compositionally biased region" description="Basic and acidic residues" evidence="4">
    <location>
        <begin position="123"/>
        <end position="134"/>
    </location>
</feature>
<dbReference type="STRING" id="1653476.THC_1720"/>
<accession>A0A0U5B7L7</accession>